<dbReference type="GO" id="GO:0016020">
    <property type="term" value="C:membrane"/>
    <property type="evidence" value="ECO:0007669"/>
    <property type="project" value="UniProtKB-SubCell"/>
</dbReference>
<name>V4BK32_LOTGI</name>
<feature type="transmembrane region" description="Helical" evidence="5">
    <location>
        <begin position="97"/>
        <end position="117"/>
    </location>
</feature>
<comment type="subcellular location">
    <subcellularLocation>
        <location evidence="1">Membrane</location>
    </subcellularLocation>
</comment>
<feature type="transmembrane region" description="Helical" evidence="5">
    <location>
        <begin position="129"/>
        <end position="153"/>
    </location>
</feature>
<dbReference type="InterPro" id="IPR000276">
    <property type="entry name" value="GPCR_Rhodpsn"/>
</dbReference>
<dbReference type="InterPro" id="IPR052954">
    <property type="entry name" value="GPCR-Ligand_Int"/>
</dbReference>
<proteinExistence type="predicted"/>
<evidence type="ECO:0000313" key="7">
    <source>
        <dbReference type="EMBL" id="ESO88909.1"/>
    </source>
</evidence>
<protein>
    <recommendedName>
        <fullName evidence="6">G-protein coupled receptors family 1 profile domain-containing protein</fullName>
    </recommendedName>
</protein>
<dbReference type="CTD" id="20236184"/>
<keyword evidence="3 5" id="KW-1133">Transmembrane helix</keyword>
<feature type="transmembrane region" description="Helical" evidence="5">
    <location>
        <begin position="55"/>
        <end position="77"/>
    </location>
</feature>
<evidence type="ECO:0000256" key="3">
    <source>
        <dbReference type="ARBA" id="ARBA00022989"/>
    </source>
</evidence>
<keyword evidence="8" id="KW-1185">Reference proteome</keyword>
<gene>
    <name evidence="7" type="ORF">LOTGIDRAFT_153971</name>
</gene>
<feature type="transmembrane region" description="Helical" evidence="5">
    <location>
        <begin position="242"/>
        <end position="265"/>
    </location>
</feature>
<dbReference type="RefSeq" id="XP_009059961.1">
    <property type="nucleotide sequence ID" value="XM_009061713.1"/>
</dbReference>
<keyword evidence="2 5" id="KW-0812">Transmembrane</keyword>
<evidence type="ECO:0000313" key="8">
    <source>
        <dbReference type="Proteomes" id="UP000030746"/>
    </source>
</evidence>
<dbReference type="PANTHER" id="PTHR46641">
    <property type="entry name" value="FMRFAMIDE RECEPTOR-RELATED"/>
    <property type="match status" value="1"/>
</dbReference>
<dbReference type="OrthoDB" id="10011262at2759"/>
<dbReference type="PROSITE" id="PS50262">
    <property type="entry name" value="G_PROTEIN_RECEP_F1_2"/>
    <property type="match status" value="1"/>
</dbReference>
<evidence type="ECO:0000256" key="4">
    <source>
        <dbReference type="ARBA" id="ARBA00023136"/>
    </source>
</evidence>
<evidence type="ECO:0000259" key="6">
    <source>
        <dbReference type="PROSITE" id="PS50262"/>
    </source>
</evidence>
<reference evidence="7 8" key="1">
    <citation type="journal article" date="2013" name="Nature">
        <title>Insights into bilaterian evolution from three spiralian genomes.</title>
        <authorList>
            <person name="Simakov O."/>
            <person name="Marletaz F."/>
            <person name="Cho S.J."/>
            <person name="Edsinger-Gonzales E."/>
            <person name="Havlak P."/>
            <person name="Hellsten U."/>
            <person name="Kuo D.H."/>
            <person name="Larsson T."/>
            <person name="Lv J."/>
            <person name="Arendt D."/>
            <person name="Savage R."/>
            <person name="Osoegawa K."/>
            <person name="de Jong P."/>
            <person name="Grimwood J."/>
            <person name="Chapman J.A."/>
            <person name="Shapiro H."/>
            <person name="Aerts A."/>
            <person name="Otillar R.P."/>
            <person name="Terry A.Y."/>
            <person name="Boore J.L."/>
            <person name="Grigoriev I.V."/>
            <person name="Lindberg D.R."/>
            <person name="Seaver E.C."/>
            <person name="Weisblat D.A."/>
            <person name="Putnam N.H."/>
            <person name="Rokhsar D.S."/>
        </authorList>
    </citation>
    <scope>NUCLEOTIDE SEQUENCE [LARGE SCALE GENOMIC DNA]</scope>
</reference>
<dbReference type="AlphaFoldDB" id="V4BK32"/>
<feature type="transmembrane region" description="Helical" evidence="5">
    <location>
        <begin position="185"/>
        <end position="204"/>
    </location>
</feature>
<dbReference type="PANTHER" id="PTHR46641:SF2">
    <property type="entry name" value="FMRFAMIDE RECEPTOR"/>
    <property type="match status" value="1"/>
</dbReference>
<dbReference type="Gene3D" id="1.20.1070.10">
    <property type="entry name" value="Rhodopsin 7-helix transmembrane proteins"/>
    <property type="match status" value="1"/>
</dbReference>
<dbReference type="Proteomes" id="UP000030746">
    <property type="component" value="Unassembled WGS sequence"/>
</dbReference>
<dbReference type="KEGG" id="lgi:LOTGIDRAFT_153971"/>
<dbReference type="GO" id="GO:0004930">
    <property type="term" value="F:G protein-coupled receptor activity"/>
    <property type="evidence" value="ECO:0007669"/>
    <property type="project" value="InterPro"/>
</dbReference>
<sequence length="332" mass="37704">MASEYEGESDSYSADVFFVVGIVKIGLACFGVIANLIAIAVLIDRSMRSSTSAILISLAVYDSVFLLASAGVVLGPSDAIWLMLTVIYPIRYIAQMGSVYSTVIVTIERFIVVAYPMKARIICTLSNSRILMVVVFIFCVGFNIPRCLLFLMIPEVNSTANASIPFDSDYMNFHNNIYERYLTTIFYFLIPYNFIVLLNIRLLMTLRKSKKRTIKLSRHHHDRKASSAINNPADKEDSLTTIVVGITGCFFVCCFIPMVYNLIVLCEPTLRNDKSTFYLLPVGDTMLCINSATDFIFYCLLGRRFRSLFRKKFCRWRHHRRDTMTSQNTGTL</sequence>
<feature type="transmembrane region" description="Helical" evidence="5">
    <location>
        <begin position="277"/>
        <end position="301"/>
    </location>
</feature>
<keyword evidence="4 5" id="KW-0472">Membrane</keyword>
<dbReference type="GeneID" id="20236184"/>
<dbReference type="Pfam" id="PF00001">
    <property type="entry name" value="7tm_1"/>
    <property type="match status" value="1"/>
</dbReference>
<feature type="domain" description="G-protein coupled receptors family 1 profile" evidence="6">
    <location>
        <begin position="34"/>
        <end position="298"/>
    </location>
</feature>
<evidence type="ECO:0000256" key="1">
    <source>
        <dbReference type="ARBA" id="ARBA00004370"/>
    </source>
</evidence>
<feature type="transmembrane region" description="Helical" evidence="5">
    <location>
        <begin position="16"/>
        <end position="43"/>
    </location>
</feature>
<accession>V4BK32</accession>
<evidence type="ECO:0000256" key="5">
    <source>
        <dbReference type="SAM" id="Phobius"/>
    </source>
</evidence>
<organism evidence="7 8">
    <name type="scientific">Lottia gigantea</name>
    <name type="common">Giant owl limpet</name>
    <dbReference type="NCBI Taxonomy" id="225164"/>
    <lineage>
        <taxon>Eukaryota</taxon>
        <taxon>Metazoa</taxon>
        <taxon>Spiralia</taxon>
        <taxon>Lophotrochozoa</taxon>
        <taxon>Mollusca</taxon>
        <taxon>Gastropoda</taxon>
        <taxon>Patellogastropoda</taxon>
        <taxon>Lottioidea</taxon>
        <taxon>Lottiidae</taxon>
        <taxon>Lottia</taxon>
    </lineage>
</organism>
<dbReference type="HOGENOM" id="CLU_009579_24_7_1"/>
<dbReference type="SUPFAM" id="SSF81321">
    <property type="entry name" value="Family A G protein-coupled receptor-like"/>
    <property type="match status" value="1"/>
</dbReference>
<evidence type="ECO:0000256" key="2">
    <source>
        <dbReference type="ARBA" id="ARBA00022692"/>
    </source>
</evidence>
<dbReference type="InterPro" id="IPR017452">
    <property type="entry name" value="GPCR_Rhodpsn_7TM"/>
</dbReference>
<dbReference type="OMA" id="DFFFYCL"/>
<dbReference type="CDD" id="cd14978">
    <property type="entry name" value="7tmA_FMRFamide_R-like"/>
    <property type="match status" value="1"/>
</dbReference>
<dbReference type="PRINTS" id="PR00237">
    <property type="entry name" value="GPCRRHODOPSN"/>
</dbReference>
<dbReference type="EMBL" id="KB202619">
    <property type="protein sequence ID" value="ESO88909.1"/>
    <property type="molecule type" value="Genomic_DNA"/>
</dbReference>